<comment type="caution">
    <text evidence="1">The sequence shown here is derived from an EMBL/GenBank/DDBJ whole genome shotgun (WGS) entry which is preliminary data.</text>
</comment>
<organism evidence="1 2">
    <name type="scientific">Rhodococcoides corynebacterioides</name>
    <dbReference type="NCBI Taxonomy" id="53972"/>
    <lineage>
        <taxon>Bacteria</taxon>
        <taxon>Bacillati</taxon>
        <taxon>Actinomycetota</taxon>
        <taxon>Actinomycetes</taxon>
        <taxon>Mycobacteriales</taxon>
        <taxon>Nocardiaceae</taxon>
        <taxon>Rhodococcoides</taxon>
    </lineage>
</organism>
<proteinExistence type="predicted"/>
<reference evidence="1 2" key="1">
    <citation type="submission" date="2020-06" db="EMBL/GenBank/DDBJ databases">
        <title>Taxonomy, biology and ecology of Rhodococcus bacteria occurring in California pistachio and other woody hosts as revealed by genome sequence analyses.</title>
        <authorList>
            <person name="Gai Y."/>
            <person name="Riely B."/>
        </authorList>
    </citation>
    <scope>NUCLEOTIDE SEQUENCE [LARGE SCALE GENOMIC DNA]</scope>
    <source>
        <strain evidence="1 2">BP-281</strain>
    </source>
</reference>
<dbReference type="EMBL" id="JABUBU010000010">
    <property type="protein sequence ID" value="MBY6367516.1"/>
    <property type="molecule type" value="Genomic_DNA"/>
</dbReference>
<name>A0ABS7P513_9NOCA</name>
<accession>A0ABS7P513</accession>
<protein>
    <submittedName>
        <fullName evidence="1">Uncharacterized protein</fullName>
    </submittedName>
</protein>
<dbReference type="PROSITE" id="PS51257">
    <property type="entry name" value="PROKAR_LIPOPROTEIN"/>
    <property type="match status" value="1"/>
</dbReference>
<evidence type="ECO:0000313" key="2">
    <source>
        <dbReference type="Proteomes" id="UP000825228"/>
    </source>
</evidence>
<keyword evidence="2" id="KW-1185">Reference proteome</keyword>
<dbReference type="Proteomes" id="UP000825228">
    <property type="component" value="Unassembled WGS sequence"/>
</dbReference>
<dbReference type="Gene3D" id="3.20.20.80">
    <property type="entry name" value="Glycosidases"/>
    <property type="match status" value="1"/>
</dbReference>
<sequence>MVHRTRQAVVVAAVVTLVVTSCAEPEHPRSAALPDSVTLREVDGGADFYGRFSPSLPAGADFFPVGLWASSVVDDTRWPIYRASGITTYVEPTPDSDPTLVADAGMTVLSSWGDGTNGRFTADEVDMWAGPGEAAWTGRFPGDGDVCEPVTAKCGYTVLDTLASTADENALTYGNFGKSVLFWGTDEQSRRFVNDYQDVVSADAYWFTDPNICGATEGGVLLAGGTAVPEASCRRAENYGATVDRVRGLVDPPGSKPVWAFVEVGRPFENSPSSITPRDMQDAVWSSIVHGARGVVFFNHSFGGDCRSQHVLLDCDPAMLEAVATTAGRLRDLAPVLAAPVADGLVVASSVDVTARYSGGDLYVLAATPRDGGRVSLELACAPRSPIEVVGESRTVVAGPDGELEDDVPGGLHVYRTSARECVSEPGH</sequence>
<dbReference type="RefSeq" id="WP_222684792.1">
    <property type="nucleotide sequence ID" value="NZ_JABUBT010000006.1"/>
</dbReference>
<gene>
    <name evidence="1" type="ORF">HQ603_12180</name>
</gene>
<evidence type="ECO:0000313" key="1">
    <source>
        <dbReference type="EMBL" id="MBY6367516.1"/>
    </source>
</evidence>